<gene>
    <name evidence="10" type="ORF">UFOPK1740_00236</name>
</gene>
<evidence type="ECO:0000256" key="7">
    <source>
        <dbReference type="ARBA" id="ARBA00023136"/>
    </source>
</evidence>
<dbReference type="EMBL" id="CAEZTU010000006">
    <property type="protein sequence ID" value="CAB4571021.1"/>
    <property type="molecule type" value="Genomic_DNA"/>
</dbReference>
<evidence type="ECO:0000256" key="8">
    <source>
        <dbReference type="SAM" id="Phobius"/>
    </source>
</evidence>
<keyword evidence="7 8" id="KW-0472">Membrane</keyword>
<evidence type="ECO:0000256" key="1">
    <source>
        <dbReference type="ARBA" id="ARBA00004651"/>
    </source>
</evidence>
<dbReference type="GO" id="GO:0055085">
    <property type="term" value="P:transmembrane transport"/>
    <property type="evidence" value="ECO:0007669"/>
    <property type="project" value="InterPro"/>
</dbReference>
<dbReference type="CDD" id="cd06261">
    <property type="entry name" value="TM_PBP2"/>
    <property type="match status" value="1"/>
</dbReference>
<accession>A0A6J6E3R5</accession>
<comment type="similarity">
    <text evidence="2">Belongs to the binding-protein-dependent transport system permease family. CysTW subfamily.</text>
</comment>
<organism evidence="10">
    <name type="scientific">freshwater metagenome</name>
    <dbReference type="NCBI Taxonomy" id="449393"/>
    <lineage>
        <taxon>unclassified sequences</taxon>
        <taxon>metagenomes</taxon>
        <taxon>ecological metagenomes</taxon>
    </lineage>
</organism>
<dbReference type="GO" id="GO:0005886">
    <property type="term" value="C:plasma membrane"/>
    <property type="evidence" value="ECO:0007669"/>
    <property type="project" value="UniProtKB-SubCell"/>
</dbReference>
<keyword evidence="3" id="KW-0813">Transport</keyword>
<sequence length="257" mass="27751">MLKKINFSAVITIIVLIFLYLPIMAVVGLSFNTSSNSLIWKGFGFDWYKNIWSNEPIMSSFQRTIFVALVTTFFSLLIGTTISIGLNKMKAGGFLRTFSTAPAIVPDLVLAIGLLTTFSTISMSLNLSTVIISHTVFCTAFVVAIVLARIGLMDPSIEEASADLGAGALKTLFKVTIPQLMPALIAGAVLSFTLSMDEFVIAFFTNGPETPTLPMVIYSMIRFGVTPEINVLGTLLLVISFVGVIFAQRIGKVADSI</sequence>
<reference evidence="10" key="1">
    <citation type="submission" date="2020-05" db="EMBL/GenBank/DDBJ databases">
        <authorList>
            <person name="Chiriac C."/>
            <person name="Salcher M."/>
            <person name="Ghai R."/>
            <person name="Kavagutti S V."/>
        </authorList>
    </citation>
    <scope>NUCLEOTIDE SEQUENCE</scope>
</reference>
<dbReference type="PROSITE" id="PS50928">
    <property type="entry name" value="ABC_TM1"/>
    <property type="match status" value="1"/>
</dbReference>
<evidence type="ECO:0000256" key="5">
    <source>
        <dbReference type="ARBA" id="ARBA00022692"/>
    </source>
</evidence>
<comment type="subcellular location">
    <subcellularLocation>
        <location evidence="1">Cell membrane</location>
        <topology evidence="1">Multi-pass membrane protein</topology>
    </subcellularLocation>
</comment>
<name>A0A6J6E3R5_9ZZZZ</name>
<dbReference type="Pfam" id="PF00528">
    <property type="entry name" value="BPD_transp_1"/>
    <property type="match status" value="1"/>
</dbReference>
<protein>
    <submittedName>
        <fullName evidence="10">Unannotated protein</fullName>
    </submittedName>
</protein>
<proteinExistence type="inferred from homology"/>
<feature type="transmembrane region" description="Helical" evidence="8">
    <location>
        <begin position="229"/>
        <end position="247"/>
    </location>
</feature>
<feature type="transmembrane region" description="Helical" evidence="8">
    <location>
        <begin position="98"/>
        <end position="121"/>
    </location>
</feature>
<dbReference type="PANTHER" id="PTHR43848:SF2">
    <property type="entry name" value="PUTRESCINE TRANSPORT SYSTEM PERMEASE PROTEIN POTI"/>
    <property type="match status" value="1"/>
</dbReference>
<feature type="transmembrane region" description="Helical" evidence="8">
    <location>
        <begin position="65"/>
        <end position="86"/>
    </location>
</feature>
<dbReference type="InterPro" id="IPR035906">
    <property type="entry name" value="MetI-like_sf"/>
</dbReference>
<feature type="domain" description="ABC transmembrane type-1" evidence="9">
    <location>
        <begin position="61"/>
        <end position="247"/>
    </location>
</feature>
<dbReference type="PANTHER" id="PTHR43848">
    <property type="entry name" value="PUTRESCINE TRANSPORT SYSTEM PERMEASE PROTEIN POTI"/>
    <property type="match status" value="1"/>
</dbReference>
<dbReference type="AlphaFoldDB" id="A0A6J6E3R5"/>
<dbReference type="SUPFAM" id="SSF161098">
    <property type="entry name" value="MetI-like"/>
    <property type="match status" value="1"/>
</dbReference>
<dbReference type="Gene3D" id="1.10.3720.10">
    <property type="entry name" value="MetI-like"/>
    <property type="match status" value="1"/>
</dbReference>
<keyword evidence="4" id="KW-1003">Cell membrane</keyword>
<dbReference type="InterPro" id="IPR000515">
    <property type="entry name" value="MetI-like"/>
</dbReference>
<evidence type="ECO:0000256" key="3">
    <source>
        <dbReference type="ARBA" id="ARBA00022448"/>
    </source>
</evidence>
<evidence type="ECO:0000256" key="6">
    <source>
        <dbReference type="ARBA" id="ARBA00022989"/>
    </source>
</evidence>
<keyword evidence="6 8" id="KW-1133">Transmembrane helix</keyword>
<evidence type="ECO:0000256" key="2">
    <source>
        <dbReference type="ARBA" id="ARBA00007069"/>
    </source>
</evidence>
<feature type="transmembrane region" description="Helical" evidence="8">
    <location>
        <begin position="127"/>
        <end position="148"/>
    </location>
</feature>
<feature type="transmembrane region" description="Helical" evidence="8">
    <location>
        <begin position="7"/>
        <end position="31"/>
    </location>
</feature>
<feature type="transmembrane region" description="Helical" evidence="8">
    <location>
        <begin position="180"/>
        <end position="204"/>
    </location>
</feature>
<keyword evidence="5 8" id="KW-0812">Transmembrane</keyword>
<evidence type="ECO:0000313" key="10">
    <source>
        <dbReference type="EMBL" id="CAB4571021.1"/>
    </source>
</evidence>
<dbReference type="InterPro" id="IPR051789">
    <property type="entry name" value="Bact_Polyamine_Transport"/>
</dbReference>
<evidence type="ECO:0000256" key="4">
    <source>
        <dbReference type="ARBA" id="ARBA00022475"/>
    </source>
</evidence>
<evidence type="ECO:0000259" key="9">
    <source>
        <dbReference type="PROSITE" id="PS50928"/>
    </source>
</evidence>